<gene>
    <name evidence="3" type="ORF">EV646_102360</name>
</gene>
<keyword evidence="4" id="KW-1185">Reference proteome</keyword>
<protein>
    <submittedName>
        <fullName evidence="3">Uncharacterized protein</fullName>
    </submittedName>
</protein>
<dbReference type="EMBL" id="SLWR01000002">
    <property type="protein sequence ID" value="TCO50286.1"/>
    <property type="molecule type" value="Genomic_DNA"/>
</dbReference>
<reference evidence="3 4" key="1">
    <citation type="journal article" date="2015" name="Stand. Genomic Sci.">
        <title>Genomic Encyclopedia of Bacterial and Archaeal Type Strains, Phase III: the genomes of soil and plant-associated and newly described type strains.</title>
        <authorList>
            <person name="Whitman W.B."/>
            <person name="Woyke T."/>
            <person name="Klenk H.P."/>
            <person name="Zhou Y."/>
            <person name="Lilburn T.G."/>
            <person name="Beck B.J."/>
            <person name="De Vos P."/>
            <person name="Vandamme P."/>
            <person name="Eisen J.A."/>
            <person name="Garrity G."/>
            <person name="Hugenholtz P."/>
            <person name="Kyrpides N.C."/>
        </authorList>
    </citation>
    <scope>NUCLEOTIDE SEQUENCE [LARGE SCALE GENOMIC DNA]</scope>
    <source>
        <strain evidence="3 4">VKM Ac-2541</strain>
    </source>
</reference>
<dbReference type="AlphaFoldDB" id="A0A4R2J0F9"/>
<evidence type="ECO:0000313" key="4">
    <source>
        <dbReference type="Proteomes" id="UP000295573"/>
    </source>
</evidence>
<evidence type="ECO:0000256" key="1">
    <source>
        <dbReference type="SAM" id="MobiDB-lite"/>
    </source>
</evidence>
<sequence>MPQFTAADRQAFRAAARAVNDAQLSVPSSARSYRNALTVAILVLAVAALVFPLFAAKADSKLLDLHPAVSGGSSSTPTPGAGSSATPNQTGSGTTSTSSAASTAGAATGYGEIASIELWGVLGGLVGAVAGLRNLRGSSQPVGLQLAQIALKIPAGALTAVVGVVLLQAALTPTTQAVAGGKLAALAIIFGAAQEALTTFVDRTAGNLLDKGKTLGEKTTQAA</sequence>
<dbReference type="OrthoDB" id="3400507at2"/>
<dbReference type="Proteomes" id="UP000295573">
    <property type="component" value="Unassembled WGS sequence"/>
</dbReference>
<accession>A0A4R2J0F9</accession>
<feature type="region of interest" description="Disordered" evidence="1">
    <location>
        <begin position="69"/>
        <end position="101"/>
    </location>
</feature>
<feature type="transmembrane region" description="Helical" evidence="2">
    <location>
        <begin position="36"/>
        <end position="55"/>
    </location>
</feature>
<comment type="caution">
    <text evidence="3">The sequence shown here is derived from an EMBL/GenBank/DDBJ whole genome shotgun (WGS) entry which is preliminary data.</text>
</comment>
<evidence type="ECO:0000256" key="2">
    <source>
        <dbReference type="SAM" id="Phobius"/>
    </source>
</evidence>
<keyword evidence="2" id="KW-0812">Transmembrane</keyword>
<proteinExistence type="predicted"/>
<keyword evidence="2" id="KW-0472">Membrane</keyword>
<keyword evidence="2" id="KW-1133">Transmembrane helix</keyword>
<dbReference type="RefSeq" id="WP_132145523.1">
    <property type="nucleotide sequence ID" value="NZ_SLWR01000002.1"/>
</dbReference>
<organism evidence="3 4">
    <name type="scientific">Kribbella antiqua</name>
    <dbReference type="NCBI Taxonomy" id="2512217"/>
    <lineage>
        <taxon>Bacteria</taxon>
        <taxon>Bacillati</taxon>
        <taxon>Actinomycetota</taxon>
        <taxon>Actinomycetes</taxon>
        <taxon>Propionibacteriales</taxon>
        <taxon>Kribbellaceae</taxon>
        <taxon>Kribbella</taxon>
    </lineage>
</organism>
<name>A0A4R2J0F9_9ACTN</name>
<evidence type="ECO:0000313" key="3">
    <source>
        <dbReference type="EMBL" id="TCO50286.1"/>
    </source>
</evidence>